<comment type="caution">
    <text evidence="1">The sequence shown here is derived from an EMBL/GenBank/DDBJ whole genome shotgun (WGS) entry which is preliminary data.</text>
</comment>
<evidence type="ECO:0008006" key="3">
    <source>
        <dbReference type="Google" id="ProtNLM"/>
    </source>
</evidence>
<organism evidence="1 2">
    <name type="scientific">Undibacterium aquatile</name>
    <dbReference type="NCBI Taxonomy" id="1537398"/>
    <lineage>
        <taxon>Bacteria</taxon>
        <taxon>Pseudomonadati</taxon>
        <taxon>Pseudomonadota</taxon>
        <taxon>Betaproteobacteria</taxon>
        <taxon>Burkholderiales</taxon>
        <taxon>Oxalobacteraceae</taxon>
        <taxon>Undibacterium</taxon>
    </lineage>
</organism>
<dbReference type="Proteomes" id="UP000637632">
    <property type="component" value="Unassembled WGS sequence"/>
</dbReference>
<sequence length="340" mass="37569">MIVYRLRSSTEQGFALAAVLWLLAGLTILAAMISQSNQILAERQAKLKQRADAEQAFLSSRSEALFWISTSRATKDGFGWPGTYLQVDGRGYAGAEKSTIQLQDIKGLLSLNRPDRAKLARLLVACGAAEGETDALIDALEDYQEPGKLKRVNGAKDFEYAAAGMRPPRGAPLLAEPEIWRVFGWSALEKSWTEQHCFEDVTVFGDKSFNASTATPRALAAYGLTAEQVSQVEQERVKNESTLISRIQQANDASGFMGFASGRVPSRTFRITHTAPDMPWALRYELKIATNTEGVPWFIFSPRRLPLASVMIPAGRAEWPRIDQISETDKNAITQPILPF</sequence>
<keyword evidence="2" id="KW-1185">Reference proteome</keyword>
<dbReference type="EMBL" id="JACOFT010000005">
    <property type="protein sequence ID" value="MBC3812489.1"/>
    <property type="molecule type" value="Genomic_DNA"/>
</dbReference>
<dbReference type="RefSeq" id="WP_190480285.1">
    <property type="nucleotide sequence ID" value="NZ_JACOFT010000005.1"/>
</dbReference>
<accession>A0ABR6XJK8</accession>
<evidence type="ECO:0000313" key="1">
    <source>
        <dbReference type="EMBL" id="MBC3812489.1"/>
    </source>
</evidence>
<evidence type="ECO:0000313" key="2">
    <source>
        <dbReference type="Proteomes" id="UP000637632"/>
    </source>
</evidence>
<reference evidence="1 2" key="1">
    <citation type="submission" date="2020-08" db="EMBL/GenBank/DDBJ databases">
        <title>Novel species isolated from subtropical streams in China.</title>
        <authorList>
            <person name="Lu H."/>
        </authorList>
    </citation>
    <scope>NUCLEOTIDE SEQUENCE [LARGE SCALE GENOMIC DNA]</scope>
    <source>
        <strain evidence="1 2">CCTCC AB 2015119</strain>
    </source>
</reference>
<dbReference type="SUPFAM" id="SSF158544">
    <property type="entry name" value="GspK insert domain-like"/>
    <property type="match status" value="1"/>
</dbReference>
<proteinExistence type="predicted"/>
<gene>
    <name evidence="1" type="ORF">H8K26_13665</name>
</gene>
<name>A0ABR6XJK8_9BURK</name>
<dbReference type="InterPro" id="IPR038072">
    <property type="entry name" value="GspK_central_sf"/>
</dbReference>
<protein>
    <recommendedName>
        <fullName evidence="3">General secretion pathway protein K</fullName>
    </recommendedName>
</protein>